<dbReference type="Proteomes" id="UP000887579">
    <property type="component" value="Unplaced"/>
</dbReference>
<organism evidence="1 2">
    <name type="scientific">Panagrolaimus sp. ES5</name>
    <dbReference type="NCBI Taxonomy" id="591445"/>
    <lineage>
        <taxon>Eukaryota</taxon>
        <taxon>Metazoa</taxon>
        <taxon>Ecdysozoa</taxon>
        <taxon>Nematoda</taxon>
        <taxon>Chromadorea</taxon>
        <taxon>Rhabditida</taxon>
        <taxon>Tylenchina</taxon>
        <taxon>Panagrolaimomorpha</taxon>
        <taxon>Panagrolaimoidea</taxon>
        <taxon>Panagrolaimidae</taxon>
        <taxon>Panagrolaimus</taxon>
    </lineage>
</organism>
<protein>
    <submittedName>
        <fullName evidence="2">Uncharacterized protein</fullName>
    </submittedName>
</protein>
<evidence type="ECO:0000313" key="1">
    <source>
        <dbReference type="Proteomes" id="UP000887579"/>
    </source>
</evidence>
<sequence>MVVNIPLFGIQVVANYNCITKDITIAFRLPLIDGNNGDRNNASSNGCNLICLNTDFIKNKIDKRIFDGKNYAPDTPPLPPVTPPWSLPPQTYPNPPNPPNPPNSRTFITPPYIPPKPKPPPQNSFKTQTIQPHPNPTPPPTTPKPQPVQKSDGGSDLDKAMNRIDKFIAKISNSLPPSGNNNANQNYQQQPQQITTVHRTYVTVTPPNIPEGPPPPPPRHQQPYQYTPTSLSNYDYQNQPPYSNTPVVTPPYIPPRPTTILPSSNGSYSYYTQNYSTQSNYQYGNGGYGEQLGSNTTQSNISTNQWNTVNVTNLPPPPPQSITAPATPIIQAQTISTTTTTTTKTKPVRKGGGHFLLLL</sequence>
<name>A0AC34GXK7_9BILA</name>
<dbReference type="WBParaSite" id="ES5_v2.g962.t1">
    <property type="protein sequence ID" value="ES5_v2.g962.t1"/>
    <property type="gene ID" value="ES5_v2.g962"/>
</dbReference>
<evidence type="ECO:0000313" key="2">
    <source>
        <dbReference type="WBParaSite" id="ES5_v2.g962.t1"/>
    </source>
</evidence>
<proteinExistence type="predicted"/>
<accession>A0AC34GXK7</accession>
<reference evidence="2" key="1">
    <citation type="submission" date="2022-11" db="UniProtKB">
        <authorList>
            <consortium name="WormBaseParasite"/>
        </authorList>
    </citation>
    <scope>IDENTIFICATION</scope>
</reference>